<dbReference type="PROSITE" id="PS50931">
    <property type="entry name" value="HTH_LYSR"/>
    <property type="match status" value="1"/>
</dbReference>
<comment type="caution">
    <text evidence="6">The sequence shown here is derived from an EMBL/GenBank/DDBJ whole genome shotgun (WGS) entry which is preliminary data.</text>
</comment>
<dbReference type="RefSeq" id="WP_188666937.1">
    <property type="nucleotide sequence ID" value="NZ_BMJI01000003.1"/>
</dbReference>
<dbReference type="EMBL" id="BMJI01000003">
    <property type="protein sequence ID" value="GGC84896.1"/>
    <property type="molecule type" value="Genomic_DNA"/>
</dbReference>
<dbReference type="SUPFAM" id="SSF46785">
    <property type="entry name" value="Winged helix' DNA-binding domain"/>
    <property type="match status" value="1"/>
</dbReference>
<dbReference type="SUPFAM" id="SSF53850">
    <property type="entry name" value="Periplasmic binding protein-like II"/>
    <property type="match status" value="1"/>
</dbReference>
<accession>A0ABQ1NTI4</accession>
<keyword evidence="4" id="KW-0804">Transcription</keyword>
<dbReference type="InterPro" id="IPR036390">
    <property type="entry name" value="WH_DNA-bd_sf"/>
</dbReference>
<evidence type="ECO:0000256" key="3">
    <source>
        <dbReference type="ARBA" id="ARBA00023125"/>
    </source>
</evidence>
<keyword evidence="7" id="KW-1185">Reference proteome</keyword>
<evidence type="ECO:0000313" key="7">
    <source>
        <dbReference type="Proteomes" id="UP000597761"/>
    </source>
</evidence>
<dbReference type="PANTHER" id="PTHR30346:SF0">
    <property type="entry name" value="HCA OPERON TRANSCRIPTIONAL ACTIVATOR HCAR"/>
    <property type="match status" value="1"/>
</dbReference>
<dbReference type="Pfam" id="PF03466">
    <property type="entry name" value="LysR_substrate"/>
    <property type="match status" value="1"/>
</dbReference>
<dbReference type="Pfam" id="PF00126">
    <property type="entry name" value="HTH_1"/>
    <property type="match status" value="1"/>
</dbReference>
<dbReference type="Proteomes" id="UP000597761">
    <property type="component" value="Unassembled WGS sequence"/>
</dbReference>
<organism evidence="6 7">
    <name type="scientific">Tersicoccus solisilvae</name>
    <dbReference type="NCBI Taxonomy" id="1882339"/>
    <lineage>
        <taxon>Bacteria</taxon>
        <taxon>Bacillati</taxon>
        <taxon>Actinomycetota</taxon>
        <taxon>Actinomycetes</taxon>
        <taxon>Micrococcales</taxon>
        <taxon>Micrococcaceae</taxon>
        <taxon>Tersicoccus</taxon>
    </lineage>
</organism>
<dbReference type="PANTHER" id="PTHR30346">
    <property type="entry name" value="TRANSCRIPTIONAL DUAL REGULATOR HCAR-RELATED"/>
    <property type="match status" value="1"/>
</dbReference>
<name>A0ABQ1NTI4_9MICC</name>
<sequence>MKPSQGTGAEPDLQSSPSDVVLDARLTLRQLDLFVAAAEHGSFAAAAQHAYVTPNAVASAVGELESVLGATLAVRRRARGLTLTPSGVRLLDGARDLLRQASELRLTIGEHDGEPVGPVAVGCYSTLAPTVVPELWARLAERHPGVELSVTEGTTDELVARLAVGELDVVIAYEVALPTELEVRPLYEAQPRVVLSAEHRLAGEEAVDVRDLADEPLILLDLPPSGANTLELLRRRGVRPQVAHRTTNIELVRSLVGRNLGYGVQFQRAAVQTSAEGRRLVTLPITPEPRAERVVVAWPHRLALTSRAQAVVELAREVLAGTPAG</sequence>
<evidence type="ECO:0000313" key="6">
    <source>
        <dbReference type="EMBL" id="GGC84896.1"/>
    </source>
</evidence>
<reference evidence="7" key="1">
    <citation type="journal article" date="2019" name="Int. J. Syst. Evol. Microbiol.">
        <title>The Global Catalogue of Microorganisms (GCM) 10K type strain sequencing project: providing services to taxonomists for standard genome sequencing and annotation.</title>
        <authorList>
            <consortium name="The Broad Institute Genomics Platform"/>
            <consortium name="The Broad Institute Genome Sequencing Center for Infectious Disease"/>
            <person name="Wu L."/>
            <person name="Ma J."/>
        </authorList>
    </citation>
    <scope>NUCLEOTIDE SEQUENCE [LARGE SCALE GENOMIC DNA]</scope>
    <source>
        <strain evidence="7">CGMCC 1.15480</strain>
    </source>
</reference>
<keyword evidence="3" id="KW-0238">DNA-binding</keyword>
<gene>
    <name evidence="6" type="ORF">GCM10011512_09680</name>
</gene>
<proteinExistence type="inferred from homology"/>
<feature type="domain" description="HTH lysR-type" evidence="5">
    <location>
        <begin position="26"/>
        <end position="84"/>
    </location>
</feature>
<dbReference type="InterPro" id="IPR005119">
    <property type="entry name" value="LysR_subst-bd"/>
</dbReference>
<comment type="similarity">
    <text evidence="1">Belongs to the LysR transcriptional regulatory family.</text>
</comment>
<evidence type="ECO:0000256" key="2">
    <source>
        <dbReference type="ARBA" id="ARBA00023015"/>
    </source>
</evidence>
<evidence type="ECO:0000256" key="1">
    <source>
        <dbReference type="ARBA" id="ARBA00009437"/>
    </source>
</evidence>
<evidence type="ECO:0000259" key="5">
    <source>
        <dbReference type="PROSITE" id="PS50931"/>
    </source>
</evidence>
<protein>
    <submittedName>
        <fullName evidence="6">Transcriptional regulator</fullName>
    </submittedName>
</protein>
<dbReference type="Gene3D" id="1.10.10.10">
    <property type="entry name" value="Winged helix-like DNA-binding domain superfamily/Winged helix DNA-binding domain"/>
    <property type="match status" value="1"/>
</dbReference>
<dbReference type="InterPro" id="IPR000847">
    <property type="entry name" value="LysR_HTH_N"/>
</dbReference>
<dbReference type="InterPro" id="IPR036388">
    <property type="entry name" value="WH-like_DNA-bd_sf"/>
</dbReference>
<keyword evidence="2" id="KW-0805">Transcription regulation</keyword>
<dbReference type="Gene3D" id="3.40.190.10">
    <property type="entry name" value="Periplasmic binding protein-like II"/>
    <property type="match status" value="2"/>
</dbReference>
<evidence type="ECO:0000256" key="4">
    <source>
        <dbReference type="ARBA" id="ARBA00023163"/>
    </source>
</evidence>